<keyword evidence="4" id="KW-1185">Reference proteome</keyword>
<dbReference type="PANTHER" id="PTHR23159">
    <property type="entry name" value="CENTROSOMAL PROTEIN 2"/>
    <property type="match status" value="1"/>
</dbReference>
<feature type="compositionally biased region" description="Basic residues" evidence="2">
    <location>
        <begin position="138"/>
        <end position="155"/>
    </location>
</feature>
<protein>
    <submittedName>
        <fullName evidence="3">Uncharacterized protein</fullName>
    </submittedName>
</protein>
<organism evidence="3 4">
    <name type="scientific">Cylindrotheca closterium</name>
    <dbReference type="NCBI Taxonomy" id="2856"/>
    <lineage>
        <taxon>Eukaryota</taxon>
        <taxon>Sar</taxon>
        <taxon>Stramenopiles</taxon>
        <taxon>Ochrophyta</taxon>
        <taxon>Bacillariophyta</taxon>
        <taxon>Bacillariophyceae</taxon>
        <taxon>Bacillariophycidae</taxon>
        <taxon>Bacillariales</taxon>
        <taxon>Bacillariaceae</taxon>
        <taxon>Cylindrotheca</taxon>
    </lineage>
</organism>
<feature type="region of interest" description="Disordered" evidence="2">
    <location>
        <begin position="692"/>
        <end position="776"/>
    </location>
</feature>
<feature type="compositionally biased region" description="Basic residues" evidence="2">
    <location>
        <begin position="95"/>
        <end position="111"/>
    </location>
</feature>
<comment type="caution">
    <text evidence="3">The sequence shown here is derived from an EMBL/GenBank/DDBJ whole genome shotgun (WGS) entry which is preliminary data.</text>
</comment>
<feature type="compositionally biased region" description="Basic residues" evidence="2">
    <location>
        <begin position="1"/>
        <end position="13"/>
    </location>
</feature>
<feature type="coiled-coil region" evidence="1">
    <location>
        <begin position="387"/>
        <end position="582"/>
    </location>
</feature>
<feature type="compositionally biased region" description="Basic residues" evidence="2">
    <location>
        <begin position="872"/>
        <end position="888"/>
    </location>
</feature>
<evidence type="ECO:0000313" key="4">
    <source>
        <dbReference type="Proteomes" id="UP001295423"/>
    </source>
</evidence>
<dbReference type="AlphaFoldDB" id="A0AAD2CQR7"/>
<accession>A0AAD2CQR7</accession>
<reference evidence="3" key="1">
    <citation type="submission" date="2023-08" db="EMBL/GenBank/DDBJ databases">
        <authorList>
            <person name="Audoor S."/>
            <person name="Bilcke G."/>
        </authorList>
    </citation>
    <scope>NUCLEOTIDE SEQUENCE</scope>
</reference>
<keyword evidence="1" id="KW-0175">Coiled coil</keyword>
<feature type="compositionally biased region" description="Polar residues" evidence="2">
    <location>
        <begin position="69"/>
        <end position="80"/>
    </location>
</feature>
<dbReference type="EMBL" id="CAKOGP040001112">
    <property type="protein sequence ID" value="CAJ1942242.1"/>
    <property type="molecule type" value="Genomic_DNA"/>
</dbReference>
<dbReference type="PANTHER" id="PTHR23159:SF31">
    <property type="entry name" value="CENTROSOME-ASSOCIATED PROTEIN CEP250 ISOFORM X1"/>
    <property type="match status" value="1"/>
</dbReference>
<dbReference type="Proteomes" id="UP001295423">
    <property type="component" value="Unassembled WGS sequence"/>
</dbReference>
<evidence type="ECO:0000313" key="3">
    <source>
        <dbReference type="EMBL" id="CAJ1942242.1"/>
    </source>
</evidence>
<feature type="region of interest" description="Disordered" evidence="2">
    <location>
        <begin position="1"/>
        <end position="167"/>
    </location>
</feature>
<feature type="compositionally biased region" description="Gly residues" evidence="2">
    <location>
        <begin position="281"/>
        <end position="297"/>
    </location>
</feature>
<proteinExistence type="predicted"/>
<feature type="compositionally biased region" description="Acidic residues" evidence="2">
    <location>
        <begin position="40"/>
        <end position="63"/>
    </location>
</feature>
<feature type="region of interest" description="Disordered" evidence="2">
    <location>
        <begin position="807"/>
        <end position="896"/>
    </location>
</feature>
<gene>
    <name evidence="3" type="ORF">CYCCA115_LOCUS7849</name>
</gene>
<name>A0AAD2CQR7_9STRA</name>
<evidence type="ECO:0000256" key="1">
    <source>
        <dbReference type="SAM" id="Coils"/>
    </source>
</evidence>
<feature type="compositionally biased region" description="Low complexity" evidence="2">
    <location>
        <begin position="841"/>
        <end position="852"/>
    </location>
</feature>
<evidence type="ECO:0000256" key="2">
    <source>
        <dbReference type="SAM" id="MobiDB-lite"/>
    </source>
</evidence>
<feature type="region of interest" description="Disordered" evidence="2">
    <location>
        <begin position="277"/>
        <end position="300"/>
    </location>
</feature>
<feature type="compositionally biased region" description="Low complexity" evidence="2">
    <location>
        <begin position="20"/>
        <end position="36"/>
    </location>
</feature>
<feature type="compositionally biased region" description="Polar residues" evidence="2">
    <location>
        <begin position="704"/>
        <end position="716"/>
    </location>
</feature>
<sequence>MFKNKKGKLRKPKSVQAYKSMSSSSVISELSNPSEHTSSEEEEDEVSIPDAIAEEESSEEGDEPPVNPRESTFDQFNPDFSQFEAEENMMSGNNSKKKKVKRTPKKPKKSSKNGGSADDDDSADDKSTKSGRSTKSARSTKRGGKKKKTKKKKKSNSVEDITESDDEEFLDEFEALQDEVISLRRKLNMKDDSMEMTQLQMDVKRALNEANELKSEIEEYEEAVAEKDGLIKKLTEAVDCQLDKVEYLELKLQRAEEEFVKMEDEMREMEDEIDEVRNNGGIVGGGGGGGAPRGEGGPFNEELNAELLERERDLEERENDLLMKEQELLDREKTLVDREEAIEIEEEKLSDQKDDLRMKELQFEEREREQLENNQITSGGLISTYELEEKQEEINTLKRNLALKTGEVHELRGQLSRGTGSSGANASVLREENDRLKVRLSNYESQEKELLQSRNEEIRNIQMGAEKQMQDLYDQNETLKRRVEALTLEQADIQHSDMHIQLKKKDEFALRQQKELEQAYQENYELKEDLADTSQKLKKAELQVREFKGSANKKTKQKDETIDFLQSEMVRLTMEKQQLDKVVQEKINEVETLHFKFANVGQDEEAEMLRIQAFTEQIRILDETNQGLQNKMKIMEEGYLKELQEKESSIQEMQNSKGGGYARSRIQLSQTQGELRQAQDRIQELEATIEDLRQQKDAGRGRRSQQTSYDRANGATSNGGLGVFGNKAKPADSAKPVKGRWGWGGRTEENESAYDLNNRNNMVPHKSPQTREKSVVATPKISAPIIAGQSIEDELAAIEADAKKYEDLKRSDSAHSGNFRVDMTGKLKSSDDSGSEEEDSSQSSASSSGSVGMNIAERLEAMRAKRNSTTTTRKKSSRRIKTPSKKRNSGSSNDSM</sequence>